<keyword evidence="2" id="KW-1133">Transmembrane helix</keyword>
<protein>
    <submittedName>
        <fullName evidence="3">Uncharacterized protein</fullName>
    </submittedName>
</protein>
<evidence type="ECO:0000256" key="1">
    <source>
        <dbReference type="SAM" id="MobiDB-lite"/>
    </source>
</evidence>
<gene>
    <name evidence="3" type="ORF">AB0O96_11450</name>
</gene>
<comment type="caution">
    <text evidence="3">The sequence shown here is derived from an EMBL/GenBank/DDBJ whole genome shotgun (WGS) entry which is preliminary data.</text>
</comment>
<proteinExistence type="predicted"/>
<feature type="transmembrane region" description="Helical" evidence="2">
    <location>
        <begin position="12"/>
        <end position="29"/>
    </location>
</feature>
<dbReference type="EMBL" id="JBFBLL010000008">
    <property type="protein sequence ID" value="MEV8158797.1"/>
    <property type="molecule type" value="Genomic_DNA"/>
</dbReference>
<dbReference type="RefSeq" id="WP_144941507.1">
    <property type="nucleotide sequence ID" value="NZ_BAAARF010000008.1"/>
</dbReference>
<feature type="compositionally biased region" description="Basic and acidic residues" evidence="1">
    <location>
        <begin position="99"/>
        <end position="128"/>
    </location>
</feature>
<feature type="transmembrane region" description="Helical" evidence="2">
    <location>
        <begin position="35"/>
        <end position="55"/>
    </location>
</feature>
<accession>A0ABV3KEH1</accession>
<name>A0ABV3KEH1_9MICC</name>
<evidence type="ECO:0000313" key="4">
    <source>
        <dbReference type="Proteomes" id="UP001553031"/>
    </source>
</evidence>
<dbReference type="Proteomes" id="UP001553031">
    <property type="component" value="Unassembled WGS sequence"/>
</dbReference>
<reference evidence="3 4" key="1">
    <citation type="submission" date="2024-06" db="EMBL/GenBank/DDBJ databases">
        <title>The Natural Products Discovery Center: Release of the First 8490 Sequenced Strains for Exploring Actinobacteria Biosynthetic Diversity.</title>
        <authorList>
            <person name="Kalkreuter E."/>
            <person name="Kautsar S.A."/>
            <person name="Yang D."/>
            <person name="Bader C.D."/>
            <person name="Teijaro C.N."/>
            <person name="Fluegel L."/>
            <person name="Davis C.M."/>
            <person name="Simpson J.R."/>
            <person name="Lauterbach L."/>
            <person name="Steele A.D."/>
            <person name="Gui C."/>
            <person name="Meng S."/>
            <person name="Li G."/>
            <person name="Viehrig K."/>
            <person name="Ye F."/>
            <person name="Su P."/>
            <person name="Kiefer A.F."/>
            <person name="Nichols A."/>
            <person name="Cepeda A.J."/>
            <person name="Yan W."/>
            <person name="Fan B."/>
            <person name="Jiang Y."/>
            <person name="Adhikari A."/>
            <person name="Zheng C.-J."/>
            <person name="Schuster L."/>
            <person name="Cowan T.M."/>
            <person name="Smanski M.J."/>
            <person name="Chevrette M.G."/>
            <person name="De Carvalho L.P.S."/>
            <person name="Shen B."/>
        </authorList>
    </citation>
    <scope>NUCLEOTIDE SEQUENCE [LARGE SCALE GENOMIC DNA]</scope>
    <source>
        <strain evidence="3 4">NPDC079179</strain>
    </source>
</reference>
<keyword evidence="2" id="KW-0812">Transmembrane</keyword>
<evidence type="ECO:0000313" key="3">
    <source>
        <dbReference type="EMBL" id="MEV8158797.1"/>
    </source>
</evidence>
<evidence type="ECO:0000256" key="2">
    <source>
        <dbReference type="SAM" id="Phobius"/>
    </source>
</evidence>
<organism evidence="3 4">
    <name type="scientific">Kocuria salsicia</name>
    <dbReference type="NCBI Taxonomy" id="664639"/>
    <lineage>
        <taxon>Bacteria</taxon>
        <taxon>Bacillati</taxon>
        <taxon>Actinomycetota</taxon>
        <taxon>Actinomycetes</taxon>
        <taxon>Micrococcales</taxon>
        <taxon>Micrococcaceae</taxon>
        <taxon>Kocuria</taxon>
    </lineage>
</organism>
<feature type="region of interest" description="Disordered" evidence="1">
    <location>
        <begin position="60"/>
        <end position="128"/>
    </location>
</feature>
<sequence>MKFNFRRAKTPAYLTSLVLIVLGLVFAVASVAALAWLLTILGVALNVMAVSITAINEAPSRARGTGTRVVEEPEADTEQHDVVPAAGSRRVGSSPLRPAEGRRSEERGSGARKPVGDRARSPRESSIG</sequence>
<keyword evidence="2" id="KW-0472">Membrane</keyword>
<keyword evidence="4" id="KW-1185">Reference proteome</keyword>